<evidence type="ECO:0000256" key="4">
    <source>
        <dbReference type="ARBA" id="ARBA00022771"/>
    </source>
</evidence>
<feature type="region of interest" description="Disordered" evidence="8">
    <location>
        <begin position="1039"/>
        <end position="1058"/>
    </location>
</feature>
<evidence type="ECO:0000256" key="3">
    <source>
        <dbReference type="ARBA" id="ARBA00022723"/>
    </source>
</evidence>
<dbReference type="SUPFAM" id="SSF46785">
    <property type="entry name" value="Winged helix' DNA-binding domain"/>
    <property type="match status" value="1"/>
</dbReference>
<dbReference type="InterPro" id="IPR005818">
    <property type="entry name" value="Histone_H1/H5_H15"/>
</dbReference>
<evidence type="ECO:0000256" key="1">
    <source>
        <dbReference type="ARBA" id="ARBA00020833"/>
    </source>
</evidence>
<protein>
    <recommendedName>
        <fullName evidence="1">Histone H1</fullName>
    </recommendedName>
</protein>
<dbReference type="InterPro" id="IPR036388">
    <property type="entry name" value="WH-like_DNA-bd_sf"/>
</dbReference>
<dbReference type="Gene3D" id="1.10.10.10">
    <property type="entry name" value="Winged helix-like DNA-binding domain superfamily/Winged helix DNA-binding domain"/>
    <property type="match status" value="1"/>
</dbReference>
<dbReference type="Proteomes" id="UP000789375">
    <property type="component" value="Unassembled WGS sequence"/>
</dbReference>
<feature type="region of interest" description="Disordered" evidence="8">
    <location>
        <begin position="522"/>
        <end position="545"/>
    </location>
</feature>
<feature type="compositionally biased region" description="Low complexity" evidence="8">
    <location>
        <begin position="771"/>
        <end position="783"/>
    </location>
</feature>
<comment type="caution">
    <text evidence="11">The sequence shown here is derived from an EMBL/GenBank/DDBJ whole genome shotgun (WGS) entry which is preliminary data.</text>
</comment>
<dbReference type="SMART" id="SM00249">
    <property type="entry name" value="PHD"/>
    <property type="match status" value="1"/>
</dbReference>
<keyword evidence="12" id="KW-1185">Reference proteome</keyword>
<dbReference type="CDD" id="cd15502">
    <property type="entry name" value="PHD_Phf1p_Phf2p_like"/>
    <property type="match status" value="1"/>
</dbReference>
<dbReference type="InterPro" id="IPR036390">
    <property type="entry name" value="WH_DNA-bd_sf"/>
</dbReference>
<dbReference type="PROSITE" id="PS01359">
    <property type="entry name" value="ZF_PHD_1"/>
    <property type="match status" value="1"/>
</dbReference>
<dbReference type="GO" id="GO:0003677">
    <property type="term" value="F:DNA binding"/>
    <property type="evidence" value="ECO:0007669"/>
    <property type="project" value="InterPro"/>
</dbReference>
<dbReference type="GO" id="GO:0008270">
    <property type="term" value="F:zinc ion binding"/>
    <property type="evidence" value="ECO:0007669"/>
    <property type="project" value="UniProtKB-KW"/>
</dbReference>
<evidence type="ECO:0000256" key="7">
    <source>
        <dbReference type="PROSITE-ProRule" id="PRU00146"/>
    </source>
</evidence>
<dbReference type="InterPro" id="IPR001965">
    <property type="entry name" value="Znf_PHD"/>
</dbReference>
<keyword evidence="4 7" id="KW-0863">Zinc-finger</keyword>
<evidence type="ECO:0000259" key="9">
    <source>
        <dbReference type="PROSITE" id="PS50016"/>
    </source>
</evidence>
<feature type="domain" description="PHD-type" evidence="9">
    <location>
        <begin position="377"/>
        <end position="433"/>
    </location>
</feature>
<evidence type="ECO:0000256" key="6">
    <source>
        <dbReference type="ARBA" id="ARBA00023159"/>
    </source>
</evidence>
<keyword evidence="6" id="KW-0010">Activator</keyword>
<dbReference type="PROSITE" id="PS51504">
    <property type="entry name" value="H15"/>
    <property type="match status" value="1"/>
</dbReference>
<dbReference type="PROSITE" id="PS50016">
    <property type="entry name" value="ZF_PHD_2"/>
    <property type="match status" value="1"/>
</dbReference>
<accession>A0A9N8ZTT0</accession>
<sequence length="1066" mass="119972">MNNPNENQAIDINNARISNVTEPSNANNLINDRNSQNLFNWCEEDGEFEFDDEFPRIVRNQTEVVQQGGDHHESQPTLQSAQLELVDNDSDFNFEGDGIIGSRQISSSIINNDQVITTITTDKNVIEGQKQNDEEEVGSSQPSPINQDTFQNLDDLMTDEIGKINHGNLCTAHNNEVPVQSVLIDQKDVVTLEDVITKSQSPEKVLKSKQTPQRGRQRKSAKKTRVDAEIMISAAENPKSSPFKYKNDQADQNEYLSASENDPKTKSGRKVQRPEYFNPTIFGYRKKLALESKDFVINTSKKTYKKTGKRRTKHKLKNANFPLSENNPEISSEDKQMYAVDASTNSQDLIPIQTSNGSILYDPNDPSTIYVDPEDDNIVCVFCCDGTSEKHNWIVFCDKCDAPYHQRCHKPMIEDSVAEDSHSEWICSNCKNMPRLSKRIKVDKKYHEIHEIYEDKEKLREVTKPLPIGAVLTREQKVEYLSSLSQDVLVNLLLLAEQMEPNIPLYPANILGKYTTSNMLSSNIETDDTNRSPQDTGELVVDVPSSGLSTAEVSNLSTLDISTNLNPENIEPAPQNNSDQDAQQEPITPESEPSLPSSSLKEITEHSKDSYLNLYIKAMSEIGNPNGSTAQTMHAWIKSNYNVPENFSARAKKSLHYAVHKGIFIKNSRMTYKFNPDYIKAVNINDHTTATPTQNAGINVNENDGTSYKELTAGLQNDGETPGIEKQNSLAEIKDFNFYTNQEFFLDSILDANLLGKGEDTYTPSTSSSLTNTDNHNAENDNNVSITDQYNQTSASPEKQPAQSISRIQKLSVNTPMMMNNEQTRSDIRLPPLAPKPSIDVLPSIIRSSPVHYQPSQQQISNRQNELISSSIGGNNYFSYSIIQPPQVLPKKRILPLPQVNNNHNTTKIRPSSPNYSILMPTVIRGGNQLSQQPHQMYDHTKIRAPSSSIPSLQSLPTIHNSTTMPPSPLQQHTLQQAWPASFNSFYMAPQTSDNQYTTLFDNTFYDPTPQPSQQHHQQHNNVVNDLHQQQQHHNENNSLFNRIGGQQDNLGTSRSSLSIEWKYRD</sequence>
<evidence type="ECO:0000256" key="8">
    <source>
        <dbReference type="SAM" id="MobiDB-lite"/>
    </source>
</evidence>
<dbReference type="InterPro" id="IPR019786">
    <property type="entry name" value="Zinc_finger_PHD-type_CS"/>
</dbReference>
<feature type="region of interest" description="Disordered" evidence="8">
    <location>
        <begin position="129"/>
        <end position="148"/>
    </location>
</feature>
<dbReference type="AlphaFoldDB" id="A0A9N8ZTT0"/>
<dbReference type="InterPro" id="IPR013083">
    <property type="entry name" value="Znf_RING/FYVE/PHD"/>
</dbReference>
<evidence type="ECO:0000313" key="12">
    <source>
        <dbReference type="Proteomes" id="UP000789375"/>
    </source>
</evidence>
<dbReference type="EMBL" id="CAJVPP010000723">
    <property type="protein sequence ID" value="CAG8506931.1"/>
    <property type="molecule type" value="Genomic_DNA"/>
</dbReference>
<feature type="domain" description="H15" evidence="10">
    <location>
        <begin position="607"/>
        <end position="676"/>
    </location>
</feature>
<proteinExistence type="predicted"/>
<reference evidence="11" key="1">
    <citation type="submission" date="2021-06" db="EMBL/GenBank/DDBJ databases">
        <authorList>
            <person name="Kallberg Y."/>
            <person name="Tangrot J."/>
            <person name="Rosling A."/>
        </authorList>
    </citation>
    <scope>NUCLEOTIDE SEQUENCE</scope>
    <source>
        <strain evidence="11">87-6 pot B 2015</strain>
    </source>
</reference>
<dbReference type="InterPro" id="IPR019787">
    <property type="entry name" value="Znf_PHD-finger"/>
</dbReference>
<feature type="compositionally biased region" description="Low complexity" evidence="8">
    <location>
        <begin position="589"/>
        <end position="600"/>
    </location>
</feature>
<dbReference type="SUPFAM" id="SSF57903">
    <property type="entry name" value="FYVE/PHD zinc finger"/>
    <property type="match status" value="1"/>
</dbReference>
<feature type="non-terminal residue" evidence="11">
    <location>
        <position position="1066"/>
    </location>
</feature>
<keyword evidence="5" id="KW-0862">Zinc</keyword>
<feature type="region of interest" description="Disordered" evidence="8">
    <location>
        <begin position="200"/>
        <end position="227"/>
    </location>
</feature>
<feature type="region of interest" description="Disordered" evidence="8">
    <location>
        <begin position="559"/>
        <end position="601"/>
    </location>
</feature>
<feature type="compositionally biased region" description="Polar residues" evidence="8">
    <location>
        <begin position="574"/>
        <end position="586"/>
    </location>
</feature>
<organism evidence="11 12">
    <name type="scientific">Funneliformis mosseae</name>
    <name type="common">Endomycorrhizal fungus</name>
    <name type="synonym">Glomus mosseae</name>
    <dbReference type="NCBI Taxonomy" id="27381"/>
    <lineage>
        <taxon>Eukaryota</taxon>
        <taxon>Fungi</taxon>
        <taxon>Fungi incertae sedis</taxon>
        <taxon>Mucoromycota</taxon>
        <taxon>Glomeromycotina</taxon>
        <taxon>Glomeromycetes</taxon>
        <taxon>Glomerales</taxon>
        <taxon>Glomeraceae</taxon>
        <taxon>Funneliformis</taxon>
    </lineage>
</organism>
<dbReference type="Pfam" id="PF00628">
    <property type="entry name" value="PHD"/>
    <property type="match status" value="1"/>
</dbReference>
<feature type="compositionally biased region" description="Polar residues" evidence="8">
    <location>
        <begin position="200"/>
        <end position="214"/>
    </location>
</feature>
<dbReference type="GO" id="GO:0000786">
    <property type="term" value="C:nucleosome"/>
    <property type="evidence" value="ECO:0007669"/>
    <property type="project" value="InterPro"/>
</dbReference>
<evidence type="ECO:0000259" key="10">
    <source>
        <dbReference type="PROSITE" id="PS51504"/>
    </source>
</evidence>
<name>A0A9N8ZTT0_FUNMO</name>
<gene>
    <name evidence="11" type="ORF">FMOSSE_LOCUS4331</name>
</gene>
<evidence type="ECO:0000256" key="5">
    <source>
        <dbReference type="ARBA" id="ARBA00022833"/>
    </source>
</evidence>
<keyword evidence="3" id="KW-0479">Metal-binding</keyword>
<feature type="compositionally biased region" description="Polar residues" evidence="8">
    <location>
        <begin position="138"/>
        <end position="148"/>
    </location>
</feature>
<dbReference type="Gene3D" id="3.30.40.10">
    <property type="entry name" value="Zinc/RING finger domain, C3HC4 (zinc finger)"/>
    <property type="match status" value="1"/>
</dbReference>
<evidence type="ECO:0000313" key="11">
    <source>
        <dbReference type="EMBL" id="CAG8506931.1"/>
    </source>
</evidence>
<dbReference type="InterPro" id="IPR011011">
    <property type="entry name" value="Znf_FYVE_PHD"/>
</dbReference>
<dbReference type="GO" id="GO:0006334">
    <property type="term" value="P:nucleosome assembly"/>
    <property type="evidence" value="ECO:0007669"/>
    <property type="project" value="InterPro"/>
</dbReference>
<evidence type="ECO:0000256" key="2">
    <source>
        <dbReference type="ARBA" id="ARBA00022553"/>
    </source>
</evidence>
<dbReference type="Pfam" id="PF00538">
    <property type="entry name" value="Linker_histone"/>
    <property type="match status" value="1"/>
</dbReference>
<feature type="region of interest" description="Disordered" evidence="8">
    <location>
        <begin position="761"/>
        <end position="784"/>
    </location>
</feature>
<keyword evidence="2" id="KW-0597">Phosphoprotein</keyword>